<dbReference type="Proteomes" id="UP000432048">
    <property type="component" value="Unassembled WGS sequence"/>
</dbReference>
<dbReference type="PROSITE" id="PS51257">
    <property type="entry name" value="PROKAR_LIPOPROTEIN"/>
    <property type="match status" value="1"/>
</dbReference>
<comment type="caution">
    <text evidence="2">The sequence shown here is derived from an EMBL/GenBank/DDBJ whole genome shotgun (WGS) entry which is preliminary data.</text>
</comment>
<reference evidence="2 3" key="1">
    <citation type="submission" date="2019-08" db="EMBL/GenBank/DDBJ databases">
        <title>Pseudomonas haemolytica sp. nov. isolated from raw milk and skim milk concentrate.</title>
        <authorList>
            <person name="Hofmann K."/>
            <person name="Huptas C."/>
            <person name="Doll E."/>
            <person name="Scherer S."/>
            <person name="Wenning M."/>
        </authorList>
    </citation>
    <scope>NUCLEOTIDE SEQUENCE [LARGE SCALE GENOMIC DNA]</scope>
    <source>
        <strain evidence="2 3">DSM 108988</strain>
    </source>
</reference>
<dbReference type="AlphaFoldDB" id="A0A646NTL8"/>
<sequence length="145" mass="15709">MTRIAITLASALALAGCVTQLPESDYHHIATRVAQASICKGEQLMSVNQFNHYVIFQTQGYPSQYLYDQAKLGNMVQASLVQAGATVVGEADRSVMEMTCAELATVADRVGARIQPSVGVPQNPVYTPKYTNCITNYGYTTCSSY</sequence>
<evidence type="ECO:0000256" key="1">
    <source>
        <dbReference type="SAM" id="SignalP"/>
    </source>
</evidence>
<protein>
    <recommendedName>
        <fullName evidence="4">Lipoprotein</fullName>
    </recommendedName>
</protein>
<evidence type="ECO:0008006" key="4">
    <source>
        <dbReference type="Google" id="ProtNLM"/>
    </source>
</evidence>
<feature type="signal peptide" evidence="1">
    <location>
        <begin position="1"/>
        <end position="15"/>
    </location>
</feature>
<dbReference type="EMBL" id="VOIX01000002">
    <property type="protein sequence ID" value="MRJ20048.1"/>
    <property type="molecule type" value="Genomic_DNA"/>
</dbReference>
<gene>
    <name evidence="2" type="ORF">FRT60_06810</name>
</gene>
<feature type="chain" id="PRO_5024869035" description="Lipoprotein" evidence="1">
    <location>
        <begin position="16"/>
        <end position="145"/>
    </location>
</feature>
<keyword evidence="1" id="KW-0732">Signal</keyword>
<evidence type="ECO:0000313" key="2">
    <source>
        <dbReference type="EMBL" id="MRJ20048.1"/>
    </source>
</evidence>
<evidence type="ECO:0000313" key="3">
    <source>
        <dbReference type="Proteomes" id="UP000432048"/>
    </source>
</evidence>
<organism evidence="2 3">
    <name type="scientific">Pseudomonas haemolytica</name>
    <dbReference type="NCBI Taxonomy" id="2600065"/>
    <lineage>
        <taxon>Bacteria</taxon>
        <taxon>Pseudomonadati</taxon>
        <taxon>Pseudomonadota</taxon>
        <taxon>Gammaproteobacteria</taxon>
        <taxon>Pseudomonadales</taxon>
        <taxon>Pseudomonadaceae</taxon>
        <taxon>Pseudomonas</taxon>
    </lineage>
</organism>
<proteinExistence type="predicted"/>
<name>A0A646NTL8_9PSED</name>
<accession>A0A646NTL8</accession>